<dbReference type="InterPro" id="IPR045069">
    <property type="entry name" value="MATE_euk"/>
</dbReference>
<feature type="transmembrane region" description="Helical" evidence="6">
    <location>
        <begin position="331"/>
        <end position="348"/>
    </location>
</feature>
<evidence type="ECO:0000256" key="3">
    <source>
        <dbReference type="ARBA" id="ARBA00022692"/>
    </source>
</evidence>
<dbReference type="PANTHER" id="PTHR11206">
    <property type="entry name" value="MULTIDRUG RESISTANCE PROTEIN"/>
    <property type="match status" value="1"/>
</dbReference>
<dbReference type="Proteomes" id="UP001591681">
    <property type="component" value="Unassembled WGS sequence"/>
</dbReference>
<feature type="transmembrane region" description="Helical" evidence="6">
    <location>
        <begin position="70"/>
        <end position="94"/>
    </location>
</feature>
<feature type="transmembrane region" description="Helical" evidence="6">
    <location>
        <begin position="360"/>
        <end position="380"/>
    </location>
</feature>
<evidence type="ECO:0000256" key="1">
    <source>
        <dbReference type="ARBA" id="ARBA00004141"/>
    </source>
</evidence>
<feature type="transmembrane region" description="Helical" evidence="6">
    <location>
        <begin position="247"/>
        <end position="268"/>
    </location>
</feature>
<comment type="caution">
    <text evidence="7">The sequence shown here is derived from an EMBL/GenBank/DDBJ whole genome shotgun (WGS) entry which is preliminary data.</text>
</comment>
<comment type="similarity">
    <text evidence="2 6">Belongs to the multi antimicrobial extrusion (MATE) (TC 2.A.66.1) family.</text>
</comment>
<evidence type="ECO:0000256" key="2">
    <source>
        <dbReference type="ARBA" id="ARBA00010199"/>
    </source>
</evidence>
<feature type="transmembrane region" description="Helical" evidence="6">
    <location>
        <begin position="133"/>
        <end position="161"/>
    </location>
</feature>
<keyword evidence="8" id="KW-1185">Reference proteome</keyword>
<organism evidence="7 8">
    <name type="scientific">Coilia grayii</name>
    <name type="common">Gray's grenadier anchovy</name>
    <dbReference type="NCBI Taxonomy" id="363190"/>
    <lineage>
        <taxon>Eukaryota</taxon>
        <taxon>Metazoa</taxon>
        <taxon>Chordata</taxon>
        <taxon>Craniata</taxon>
        <taxon>Vertebrata</taxon>
        <taxon>Euteleostomi</taxon>
        <taxon>Actinopterygii</taxon>
        <taxon>Neopterygii</taxon>
        <taxon>Teleostei</taxon>
        <taxon>Clupei</taxon>
        <taxon>Clupeiformes</taxon>
        <taxon>Clupeoidei</taxon>
        <taxon>Engraulidae</taxon>
        <taxon>Coilinae</taxon>
        <taxon>Coilia</taxon>
    </lineage>
</organism>
<evidence type="ECO:0000256" key="5">
    <source>
        <dbReference type="ARBA" id="ARBA00023136"/>
    </source>
</evidence>
<name>A0ABD1KAG1_9TELE</name>
<gene>
    <name evidence="7" type="ORF">ACEWY4_008266</name>
</gene>
<evidence type="ECO:0000256" key="4">
    <source>
        <dbReference type="ARBA" id="ARBA00022989"/>
    </source>
</evidence>
<evidence type="ECO:0000313" key="8">
    <source>
        <dbReference type="Proteomes" id="UP001591681"/>
    </source>
</evidence>
<keyword evidence="4 6" id="KW-1133">Transmembrane helix</keyword>
<proteinExistence type="inferred from homology"/>
<dbReference type="InterPro" id="IPR002528">
    <property type="entry name" value="MATE_fam"/>
</dbReference>
<feature type="transmembrane region" description="Helical" evidence="6">
    <location>
        <begin position="484"/>
        <end position="504"/>
    </location>
</feature>
<feature type="transmembrane region" description="Helical" evidence="6">
    <location>
        <begin position="288"/>
        <end position="311"/>
    </location>
</feature>
<reference evidence="7 8" key="1">
    <citation type="submission" date="2024-09" db="EMBL/GenBank/DDBJ databases">
        <title>A chromosome-level genome assembly of Gray's grenadier anchovy, Coilia grayii.</title>
        <authorList>
            <person name="Fu Z."/>
        </authorList>
    </citation>
    <scope>NUCLEOTIDE SEQUENCE [LARGE SCALE GENOMIC DNA]</scope>
    <source>
        <strain evidence="7">G4</strain>
        <tissue evidence="7">Muscle</tissue>
    </source>
</reference>
<dbReference type="EMBL" id="JBHFQA010000007">
    <property type="protein sequence ID" value="KAL2096118.1"/>
    <property type="molecule type" value="Genomic_DNA"/>
</dbReference>
<dbReference type="AlphaFoldDB" id="A0ABD1KAG1"/>
<dbReference type="GO" id="GO:0015297">
    <property type="term" value="F:antiporter activity"/>
    <property type="evidence" value="ECO:0007669"/>
    <property type="project" value="UniProtKB-ARBA"/>
</dbReference>
<feature type="transmembrane region" description="Helical" evidence="6">
    <location>
        <begin position="386"/>
        <end position="408"/>
    </location>
</feature>
<dbReference type="CDD" id="cd13132">
    <property type="entry name" value="MATE_eukaryotic"/>
    <property type="match status" value="1"/>
</dbReference>
<feature type="transmembrane region" description="Helical" evidence="6">
    <location>
        <begin position="100"/>
        <end position="121"/>
    </location>
</feature>
<dbReference type="GO" id="GO:0016020">
    <property type="term" value="C:membrane"/>
    <property type="evidence" value="ECO:0007669"/>
    <property type="project" value="UniProtKB-SubCell"/>
</dbReference>
<evidence type="ECO:0000256" key="6">
    <source>
        <dbReference type="RuleBase" id="RU004914"/>
    </source>
</evidence>
<sequence>MDYSIGLISTVFCGHLGRTELAGVALANAIINVTGVSVGVGLSAACDTLISQTFGSGNVKRVGIILQRAILILLLACFFSWTILMNTQSLLLAISEDPHTVMHCINTLLLYIFLTQAMFAYQLEARYLQNQEIIWPQVISGVVATSISALTNYIFLFVLGLGVEGSAGANVISQYSMAIILYCYILCKGLHKNTWPGWSKECLQEWGTYIRLAIPCMVMVSIEWWTFEISAFLAGLLSEVELGTQSVVYELSNIAFMFPYGFSIAGSVKVGNALGAGETERAKCSAKLAIVCAASVSVCIAIILGTAKNVIPYIFSEDEQIRKRVAQVMTIYAPFHILDATAAAAGSIMKGMGKQKTGAIGSAVGFYGVGFPIGLSLMFAAKLGVVGLWIGLLICVFMEAVFFIAYLIKLDWKKATEEVICLFDIFCFTTLLQPLTEDPEEQHVVTGSAGGHSDTNVLFEEVDTVAVTTVGRLLTNRELLLRRGLALGVTLSVFTLGVIAHVLLTRGGK</sequence>
<feature type="transmembrane region" description="Helical" evidence="6">
    <location>
        <begin position="208"/>
        <end position="227"/>
    </location>
</feature>
<evidence type="ECO:0000313" key="7">
    <source>
        <dbReference type="EMBL" id="KAL2096118.1"/>
    </source>
</evidence>
<keyword evidence="5 6" id="KW-0472">Membrane</keyword>
<keyword evidence="3 6" id="KW-0812">Transmembrane</keyword>
<accession>A0ABD1KAG1</accession>
<dbReference type="Pfam" id="PF01554">
    <property type="entry name" value="MatE"/>
    <property type="match status" value="2"/>
</dbReference>
<dbReference type="NCBIfam" id="TIGR00797">
    <property type="entry name" value="matE"/>
    <property type="match status" value="1"/>
</dbReference>
<comment type="subcellular location">
    <subcellularLocation>
        <location evidence="1">Membrane</location>
        <topology evidence="1">Multi-pass membrane protein</topology>
    </subcellularLocation>
</comment>
<protein>
    <recommendedName>
        <fullName evidence="6">Multidrug and toxin extrusion protein</fullName>
    </recommendedName>
</protein>
<feature type="transmembrane region" description="Helical" evidence="6">
    <location>
        <begin position="167"/>
        <end position="187"/>
    </location>
</feature>